<gene>
    <name evidence="2" type="ORF">HNP60_000529</name>
</gene>
<proteinExistence type="predicted"/>
<dbReference type="Gene3D" id="3.40.50.1820">
    <property type="entry name" value="alpha/beta hydrolase"/>
    <property type="match status" value="1"/>
</dbReference>
<dbReference type="Pfam" id="PF00756">
    <property type="entry name" value="Esterase"/>
    <property type="match status" value="1"/>
</dbReference>
<dbReference type="InterPro" id="IPR029058">
    <property type="entry name" value="AB_hydrolase_fold"/>
</dbReference>
<keyword evidence="3" id="KW-1185">Reference proteome</keyword>
<evidence type="ECO:0000313" key="3">
    <source>
        <dbReference type="Proteomes" id="UP001138540"/>
    </source>
</evidence>
<dbReference type="Proteomes" id="UP001138540">
    <property type="component" value="Unassembled WGS sequence"/>
</dbReference>
<dbReference type="EMBL" id="JACHKA010000001">
    <property type="protein sequence ID" value="MBB5984555.1"/>
    <property type="molecule type" value="Genomic_DNA"/>
</dbReference>
<protein>
    <submittedName>
        <fullName evidence="2">Enterochelin esterase-like enzyme</fullName>
    </submittedName>
</protein>
<feature type="signal peptide" evidence="1">
    <location>
        <begin position="1"/>
        <end position="27"/>
    </location>
</feature>
<sequence>MRFPGWMRRLGKGLAALGLAMAVPATAQVSVEKVRVHSPAIAGNLEGNSAERDVIVVLPSGYARDTNRRYPVVYFLHGFMATAEKYDGFIGFAEALGERDMILVVPDSYTKHGGAMYSSSSTVGDFESFIARDLVAYIDGRYRTIARREGRGLSGHSMGGYGTLKIGMKYPGVFSSLYAMSSCCLSARGITPERGKQLEAMSMAQALEGDFGVRADFAAAAAWSPAPDKPPFFLDFGTKDGVVQPGVLAQWAANAPHAMVPQYLPALRSMKAIAMDVGDKDFLLVDNQEMTRLLTRFGVPHSYSIYDGDHGNRVAERFRAFVLPFFAEHLATQ</sequence>
<dbReference type="InterPro" id="IPR000801">
    <property type="entry name" value="Esterase-like"/>
</dbReference>
<feature type="chain" id="PRO_5046618534" evidence="1">
    <location>
        <begin position="28"/>
        <end position="333"/>
    </location>
</feature>
<dbReference type="InterPro" id="IPR050583">
    <property type="entry name" value="Mycobacterial_A85_antigen"/>
</dbReference>
<comment type="caution">
    <text evidence="2">The sequence shown here is derived from an EMBL/GenBank/DDBJ whole genome shotgun (WGS) entry which is preliminary data.</text>
</comment>
<name>A0ABR6NB95_9SPHN</name>
<dbReference type="RefSeq" id="WP_184149852.1">
    <property type="nucleotide sequence ID" value="NZ_JACHKA010000001.1"/>
</dbReference>
<reference evidence="2 3" key="1">
    <citation type="submission" date="2020-08" db="EMBL/GenBank/DDBJ databases">
        <title>Exploring microbial biodiversity for novel pathways involved in the catabolism of aromatic compounds derived from lignin.</title>
        <authorList>
            <person name="Elkins J."/>
        </authorList>
    </citation>
    <scope>NUCLEOTIDE SEQUENCE [LARGE SCALE GENOMIC DNA]</scope>
    <source>
        <strain evidence="2 3">B1D3A</strain>
    </source>
</reference>
<evidence type="ECO:0000256" key="1">
    <source>
        <dbReference type="SAM" id="SignalP"/>
    </source>
</evidence>
<keyword evidence="1" id="KW-0732">Signal</keyword>
<dbReference type="PANTHER" id="PTHR48098">
    <property type="entry name" value="ENTEROCHELIN ESTERASE-RELATED"/>
    <property type="match status" value="1"/>
</dbReference>
<accession>A0ABR6NB95</accession>
<organism evidence="2 3">
    <name type="scientific">Sphingobium lignivorans</name>
    <dbReference type="NCBI Taxonomy" id="2735886"/>
    <lineage>
        <taxon>Bacteria</taxon>
        <taxon>Pseudomonadati</taxon>
        <taxon>Pseudomonadota</taxon>
        <taxon>Alphaproteobacteria</taxon>
        <taxon>Sphingomonadales</taxon>
        <taxon>Sphingomonadaceae</taxon>
        <taxon>Sphingobium</taxon>
    </lineage>
</organism>
<evidence type="ECO:0000313" key="2">
    <source>
        <dbReference type="EMBL" id="MBB5984555.1"/>
    </source>
</evidence>
<dbReference type="SUPFAM" id="SSF53474">
    <property type="entry name" value="alpha/beta-Hydrolases"/>
    <property type="match status" value="1"/>
</dbReference>